<keyword evidence="8" id="KW-1185">Reference proteome</keyword>
<dbReference type="InterPro" id="IPR001179">
    <property type="entry name" value="PPIase_FKBP_dom"/>
</dbReference>
<dbReference type="SUPFAM" id="SSF103647">
    <property type="entry name" value="TSP type-3 repeat"/>
    <property type="match status" value="1"/>
</dbReference>
<evidence type="ECO:0000313" key="7">
    <source>
        <dbReference type="EMBL" id="WXK50069.1"/>
    </source>
</evidence>
<dbReference type="SUPFAM" id="SSF54534">
    <property type="entry name" value="FKBP-like"/>
    <property type="match status" value="1"/>
</dbReference>
<evidence type="ECO:0000259" key="6">
    <source>
        <dbReference type="PROSITE" id="PS50059"/>
    </source>
</evidence>
<keyword evidence="3 4" id="KW-0697">Rotamase</keyword>
<dbReference type="PROSITE" id="PS50059">
    <property type="entry name" value="FKBP_PPIASE"/>
    <property type="match status" value="1"/>
</dbReference>
<dbReference type="EMBL" id="CP147988">
    <property type="protein sequence ID" value="WXK50069.1"/>
    <property type="molecule type" value="Genomic_DNA"/>
</dbReference>
<keyword evidence="4" id="KW-0413">Isomerase</keyword>
<dbReference type="EC" id="5.2.1.8" evidence="2 4"/>
<evidence type="ECO:0000256" key="4">
    <source>
        <dbReference type="PROSITE-ProRule" id="PRU00277"/>
    </source>
</evidence>
<evidence type="ECO:0000313" key="8">
    <source>
        <dbReference type="Proteomes" id="UP001447857"/>
    </source>
</evidence>
<dbReference type="RefSeq" id="WP_338840490.1">
    <property type="nucleotide sequence ID" value="NZ_CP147988.1"/>
</dbReference>
<gene>
    <name evidence="7" type="ORF">V6624_00230</name>
</gene>
<dbReference type="InterPro" id="IPR028974">
    <property type="entry name" value="TSP_type-3_rpt"/>
</dbReference>
<protein>
    <recommendedName>
        <fullName evidence="2 4">peptidylprolyl isomerase</fullName>
        <ecNumber evidence="2 4">5.2.1.8</ecNumber>
    </recommendedName>
</protein>
<evidence type="ECO:0000256" key="5">
    <source>
        <dbReference type="SAM" id="MobiDB-lite"/>
    </source>
</evidence>
<feature type="region of interest" description="Disordered" evidence="5">
    <location>
        <begin position="330"/>
        <end position="365"/>
    </location>
</feature>
<dbReference type="Proteomes" id="UP001447857">
    <property type="component" value="Chromosome"/>
</dbReference>
<dbReference type="Gene3D" id="4.10.1080.10">
    <property type="entry name" value="TSP type-3 repeat"/>
    <property type="match status" value="1"/>
</dbReference>
<sequence length="389" mass="43308">MNKFKYYFVLLLAGIAIVSCNKSDDDDSTTVPLRDFAEQYKADNDSIVKFLKTNYIESVTADFDVKISKIPAGGTQTSIWDQKTYTLASRDVYSDDITYKVYYLVLREGSGQNPTNTDKISTAYSCYLLNGTMADSSYGIPFTANLFPYANTSTVIEGWSEIFPKFKTGTSTTGDDGSITYNDYGAGVMFLPSGLAYYASGSGANIPAYTPIYFSFKLFDLQRMDNEYNTTSSGRVFVGDGVPDYLEDINGDGYLYDFRNTTKYPNPPKELIDDTDGDGIADFVDLDDDGDGFTTRFELTKPTSEVGIVDGINYGIRLYYPWDPMVDNPATPNVDETEPRGIPRRPTGALTDPSKPESSTNVKKYVEEDYTASGRLRIHLDKTYPIKQN</sequence>
<accession>A0ABZ2Q7I4</accession>
<feature type="domain" description="PPIase FKBP-type" evidence="6">
    <location>
        <begin position="117"/>
        <end position="222"/>
    </location>
</feature>
<evidence type="ECO:0000256" key="1">
    <source>
        <dbReference type="ARBA" id="ARBA00000971"/>
    </source>
</evidence>
<dbReference type="PROSITE" id="PS51257">
    <property type="entry name" value="PROKAR_LIPOPROTEIN"/>
    <property type="match status" value="1"/>
</dbReference>
<dbReference type="InterPro" id="IPR046357">
    <property type="entry name" value="PPIase_dom_sf"/>
</dbReference>
<evidence type="ECO:0000256" key="3">
    <source>
        <dbReference type="ARBA" id="ARBA00023110"/>
    </source>
</evidence>
<comment type="catalytic activity">
    <reaction evidence="1 4">
        <text>[protein]-peptidylproline (omega=180) = [protein]-peptidylproline (omega=0)</text>
        <dbReference type="Rhea" id="RHEA:16237"/>
        <dbReference type="Rhea" id="RHEA-COMP:10747"/>
        <dbReference type="Rhea" id="RHEA-COMP:10748"/>
        <dbReference type="ChEBI" id="CHEBI:83833"/>
        <dbReference type="ChEBI" id="CHEBI:83834"/>
        <dbReference type="EC" id="5.2.1.8"/>
    </reaction>
</comment>
<proteinExistence type="predicted"/>
<reference evidence="7 8" key="1">
    <citation type="submission" date="2024-02" db="EMBL/GenBank/DDBJ databases">
        <title>complete genome of Flavobacterium ginsenosidimutans Str. YTB16.</title>
        <authorList>
            <person name="Wang Q."/>
        </authorList>
    </citation>
    <scope>NUCLEOTIDE SEQUENCE [LARGE SCALE GENOMIC DNA]</scope>
    <source>
        <strain evidence="7 8">YTB16</strain>
    </source>
</reference>
<dbReference type="Gene3D" id="3.10.50.40">
    <property type="match status" value="1"/>
</dbReference>
<name>A0ABZ2Q7I4_9FLAO</name>
<organism evidence="7 8">
    <name type="scientific">Flavobacterium ginsenosidimutans</name>
    <dbReference type="NCBI Taxonomy" id="687844"/>
    <lineage>
        <taxon>Bacteria</taxon>
        <taxon>Pseudomonadati</taxon>
        <taxon>Bacteroidota</taxon>
        <taxon>Flavobacteriia</taxon>
        <taxon>Flavobacteriales</taxon>
        <taxon>Flavobacteriaceae</taxon>
        <taxon>Flavobacterium</taxon>
    </lineage>
</organism>
<evidence type="ECO:0000256" key="2">
    <source>
        <dbReference type="ARBA" id="ARBA00013194"/>
    </source>
</evidence>